<keyword evidence="3" id="KW-0804">Transcription</keyword>
<evidence type="ECO:0000313" key="7">
    <source>
        <dbReference type="Proteomes" id="UP000256388"/>
    </source>
</evidence>
<dbReference type="InterPro" id="IPR028978">
    <property type="entry name" value="Chorismate_lyase_/UTRA_dom_sf"/>
</dbReference>
<dbReference type="SUPFAM" id="SSF64288">
    <property type="entry name" value="Chorismate lyase-like"/>
    <property type="match status" value="1"/>
</dbReference>
<dbReference type="GO" id="GO:0003677">
    <property type="term" value="F:DNA binding"/>
    <property type="evidence" value="ECO:0007669"/>
    <property type="project" value="UniProtKB-KW"/>
</dbReference>
<evidence type="ECO:0000256" key="1">
    <source>
        <dbReference type="ARBA" id="ARBA00023015"/>
    </source>
</evidence>
<dbReference type="Pfam" id="PF07702">
    <property type="entry name" value="UTRA"/>
    <property type="match status" value="1"/>
</dbReference>
<dbReference type="PANTHER" id="PTHR44846">
    <property type="entry name" value="MANNOSYL-D-GLYCERATE TRANSPORT/METABOLISM SYSTEM REPRESSOR MNGR-RELATED"/>
    <property type="match status" value="1"/>
</dbReference>
<dbReference type="Gene3D" id="1.10.10.10">
    <property type="entry name" value="Winged helix-like DNA-binding domain superfamily/Winged helix DNA-binding domain"/>
    <property type="match status" value="1"/>
</dbReference>
<dbReference type="InterPro" id="IPR000524">
    <property type="entry name" value="Tscrpt_reg_HTH_GntR"/>
</dbReference>
<protein>
    <submittedName>
        <fullName evidence="6">GntR family transcriptional regulator</fullName>
    </submittedName>
</protein>
<dbReference type="RefSeq" id="WP_116224187.1">
    <property type="nucleotide sequence ID" value="NZ_AP018437.1"/>
</dbReference>
<dbReference type="AlphaFoldDB" id="A0A347ZSV6"/>
<dbReference type="InterPro" id="IPR036390">
    <property type="entry name" value="WH_DNA-bd_sf"/>
</dbReference>
<dbReference type="PANTHER" id="PTHR44846:SF1">
    <property type="entry name" value="MANNOSYL-D-GLYCERATE TRANSPORT_METABOLISM SYSTEM REPRESSOR MNGR-RELATED"/>
    <property type="match status" value="1"/>
</dbReference>
<dbReference type="EMBL" id="QUMS01000001">
    <property type="protein sequence ID" value="REG11039.1"/>
    <property type="molecule type" value="Genomic_DNA"/>
</dbReference>
<feature type="domain" description="HTH gntR-type" evidence="5">
    <location>
        <begin position="9"/>
        <end position="77"/>
    </location>
</feature>
<dbReference type="InterPro" id="IPR011663">
    <property type="entry name" value="UTRA"/>
</dbReference>
<evidence type="ECO:0000256" key="2">
    <source>
        <dbReference type="ARBA" id="ARBA00023125"/>
    </source>
</evidence>
<gene>
    <name evidence="6" type="ORF">DFR64_0911</name>
</gene>
<proteinExistence type="predicted"/>
<keyword evidence="7" id="KW-1185">Reference proteome</keyword>
<dbReference type="Gene3D" id="3.40.1410.10">
    <property type="entry name" value="Chorismate lyase-like"/>
    <property type="match status" value="1"/>
</dbReference>
<dbReference type="PROSITE" id="PS50949">
    <property type="entry name" value="HTH_GNTR"/>
    <property type="match status" value="1"/>
</dbReference>
<dbReference type="InterPro" id="IPR036388">
    <property type="entry name" value="WH-like_DNA-bd_sf"/>
</dbReference>
<dbReference type="SUPFAM" id="SSF46785">
    <property type="entry name" value="Winged helix' DNA-binding domain"/>
    <property type="match status" value="1"/>
</dbReference>
<sequence>MSAENNKKKNKSTQVKESLREFINRPEAKNGDCLPSERELGEKFNVSRITIRKALTELESEGLIYRIQGKGAFICVEKIPQNLTLLTSYSEDMRERKLSPDSLILAIDSIIANDYISEKLRIKTNDPAYVLRRLRLADGEPMAIENCYMREEIGSVIAEAITNGTSLYKLFATKCGIKLNHASQTIEVATLTNWEKRLLGNDSPSSALLTKRQTFDVNGQVVEYVESKYRSDRYLFHVELFSSQLL</sequence>
<dbReference type="SMART" id="SM00345">
    <property type="entry name" value="HTH_GNTR"/>
    <property type="match status" value="1"/>
</dbReference>
<name>A0A347ZSV6_9CHLR</name>
<dbReference type="InterPro" id="IPR050679">
    <property type="entry name" value="Bact_HTH_transcr_reg"/>
</dbReference>
<dbReference type="GO" id="GO:0003700">
    <property type="term" value="F:DNA-binding transcription factor activity"/>
    <property type="evidence" value="ECO:0007669"/>
    <property type="project" value="InterPro"/>
</dbReference>
<evidence type="ECO:0000256" key="3">
    <source>
        <dbReference type="ARBA" id="ARBA00023163"/>
    </source>
</evidence>
<dbReference type="GO" id="GO:0045892">
    <property type="term" value="P:negative regulation of DNA-templated transcription"/>
    <property type="evidence" value="ECO:0007669"/>
    <property type="project" value="TreeGrafter"/>
</dbReference>
<keyword evidence="2" id="KW-0238">DNA-binding</keyword>
<dbReference type="PRINTS" id="PR00035">
    <property type="entry name" value="HTHGNTR"/>
</dbReference>
<accession>A0A347ZSV6</accession>
<reference evidence="6 7" key="1">
    <citation type="submission" date="2018-08" db="EMBL/GenBank/DDBJ databases">
        <title>Genomic Encyclopedia of Type Strains, Phase IV (KMG-IV): sequencing the most valuable type-strain genomes for metagenomic binning, comparative biology and taxonomic classification.</title>
        <authorList>
            <person name="Goeker M."/>
        </authorList>
    </citation>
    <scope>NUCLEOTIDE SEQUENCE [LARGE SCALE GENOMIC DNA]</scope>
    <source>
        <strain evidence="6 7">DSM 23923</strain>
    </source>
</reference>
<dbReference type="Proteomes" id="UP000256388">
    <property type="component" value="Unassembled WGS sequence"/>
</dbReference>
<dbReference type="CDD" id="cd07377">
    <property type="entry name" value="WHTH_GntR"/>
    <property type="match status" value="1"/>
</dbReference>
<feature type="region of interest" description="Disordered" evidence="4">
    <location>
        <begin position="1"/>
        <end position="21"/>
    </location>
</feature>
<evidence type="ECO:0000256" key="4">
    <source>
        <dbReference type="SAM" id="MobiDB-lite"/>
    </source>
</evidence>
<keyword evidence="1" id="KW-0805">Transcription regulation</keyword>
<comment type="caution">
    <text evidence="6">The sequence shown here is derived from an EMBL/GenBank/DDBJ whole genome shotgun (WGS) entry which is preliminary data.</text>
</comment>
<evidence type="ECO:0000259" key="5">
    <source>
        <dbReference type="PROSITE" id="PS50949"/>
    </source>
</evidence>
<dbReference type="SMART" id="SM00866">
    <property type="entry name" value="UTRA"/>
    <property type="match status" value="1"/>
</dbReference>
<dbReference type="OrthoDB" id="146373at2"/>
<organism evidence="6 7">
    <name type="scientific">Pelolinea submarina</name>
    <dbReference type="NCBI Taxonomy" id="913107"/>
    <lineage>
        <taxon>Bacteria</taxon>
        <taxon>Bacillati</taxon>
        <taxon>Chloroflexota</taxon>
        <taxon>Anaerolineae</taxon>
        <taxon>Anaerolineales</taxon>
        <taxon>Anaerolineaceae</taxon>
        <taxon>Pelolinea</taxon>
    </lineage>
</organism>
<evidence type="ECO:0000313" key="6">
    <source>
        <dbReference type="EMBL" id="REG11039.1"/>
    </source>
</evidence>
<dbReference type="Pfam" id="PF00392">
    <property type="entry name" value="GntR"/>
    <property type="match status" value="1"/>
</dbReference>